<evidence type="ECO:0000313" key="4">
    <source>
        <dbReference type="Proteomes" id="UP000633943"/>
    </source>
</evidence>
<comment type="caution">
    <text evidence="3">The sequence shown here is derived from an EMBL/GenBank/DDBJ whole genome shotgun (WGS) entry which is preliminary data.</text>
</comment>
<dbReference type="PANTHER" id="PTHR39639:SF1">
    <property type="entry name" value="DUF262 DOMAIN-CONTAINING PROTEIN"/>
    <property type="match status" value="1"/>
</dbReference>
<feature type="domain" description="GmrSD restriction endonucleases N-terminal" evidence="2">
    <location>
        <begin position="75"/>
        <end position="220"/>
    </location>
</feature>
<reference evidence="3 4" key="1">
    <citation type="submission" date="2019-12" db="EMBL/GenBank/DDBJ databases">
        <title>Comparative genomics gives insights into the taxonomy of the Azoarcus-Aromatoleum group and reveals separate origins of nif in the plant-associated Azoarcus and non-plant-associated Aromatoleum sub-groups.</title>
        <authorList>
            <person name="Lafos M."/>
            <person name="Maluk M."/>
            <person name="Batista M."/>
            <person name="Junghare M."/>
            <person name="Carmona M."/>
            <person name="Faoro H."/>
            <person name="Cruz L.M."/>
            <person name="Battistoni F."/>
            <person name="De Souza E."/>
            <person name="Pedrosa F."/>
            <person name="Chen W.-M."/>
            <person name="Poole P.S."/>
            <person name="Dixon R.A."/>
            <person name="James E.K."/>
        </authorList>
    </citation>
    <scope>NUCLEOTIDE SEQUENCE [LARGE SCALE GENOMIC DNA]</scope>
    <source>
        <strain evidence="3 4">PbN1</strain>
    </source>
</reference>
<dbReference type="InterPro" id="IPR004919">
    <property type="entry name" value="GmrSD_N"/>
</dbReference>
<feature type="region of interest" description="Disordered" evidence="1">
    <location>
        <begin position="1"/>
        <end position="39"/>
    </location>
</feature>
<dbReference type="Pfam" id="PF03235">
    <property type="entry name" value="GmrSD_N"/>
    <property type="match status" value="1"/>
</dbReference>
<sequence length="409" mass="46304">MTSNNDEKIEVSNNDEAAPLEELTSDSTGSGLEAEPLDDAGEIRAPFDPKLIDVITHQRTVDLLMARLGHGELNLSPDFQRRANLWSEARKSGLIESILLRIPIPSLYVSEDKDGNYEVVDGLQRLCAIAHFVRVSGLNKALNTKLAPLRLTGLQSLKNELDHKAFDDLPRPLHRRIMETELTLHVIRFGTPANVKFNIFSRINQGGLPLKAQEIRNAIYTAGKWREHVRRMAITKDFLSATEGKIKGERLEDHELVLRFAALFSLPSDEKRHPDENLEEFLNEFVDKRAVGWNDQKWQETEAAFDRAMKSAPRVFGRMAFRKYSKPNEARRPINRGLFETEAVALAQRPDIEINALAERSDQVIEKFGQKFSGDNDFANALLYATGKGWASNKRLEVINAIFEEVLHA</sequence>
<proteinExistence type="predicted"/>
<protein>
    <submittedName>
        <fullName evidence="3">DUF262 domain-containing protein</fullName>
    </submittedName>
</protein>
<evidence type="ECO:0000313" key="3">
    <source>
        <dbReference type="EMBL" id="NMG14476.1"/>
    </source>
</evidence>
<name>A0ABX1NS18_9RHOO</name>
<dbReference type="Proteomes" id="UP000633943">
    <property type="component" value="Unassembled WGS sequence"/>
</dbReference>
<dbReference type="EMBL" id="WTVP01000004">
    <property type="protein sequence ID" value="NMG14476.1"/>
    <property type="molecule type" value="Genomic_DNA"/>
</dbReference>
<evidence type="ECO:0000259" key="2">
    <source>
        <dbReference type="Pfam" id="PF03235"/>
    </source>
</evidence>
<organism evidence="3 4">
    <name type="scientific">Aromatoleum bremense</name>
    <dbReference type="NCBI Taxonomy" id="76115"/>
    <lineage>
        <taxon>Bacteria</taxon>
        <taxon>Pseudomonadati</taxon>
        <taxon>Pseudomonadota</taxon>
        <taxon>Betaproteobacteria</taxon>
        <taxon>Rhodocyclales</taxon>
        <taxon>Rhodocyclaceae</taxon>
        <taxon>Aromatoleum</taxon>
    </lineage>
</organism>
<dbReference type="RefSeq" id="WP_169201260.1">
    <property type="nucleotide sequence ID" value="NZ_CP059467.1"/>
</dbReference>
<feature type="compositionally biased region" description="Basic and acidic residues" evidence="1">
    <location>
        <begin position="1"/>
        <end position="10"/>
    </location>
</feature>
<evidence type="ECO:0000256" key="1">
    <source>
        <dbReference type="SAM" id="MobiDB-lite"/>
    </source>
</evidence>
<gene>
    <name evidence="3" type="ORF">GPA24_02770</name>
</gene>
<keyword evidence="4" id="KW-1185">Reference proteome</keyword>
<dbReference type="PANTHER" id="PTHR39639">
    <property type="entry name" value="CHROMOSOME 16, WHOLE GENOME SHOTGUN SEQUENCE"/>
    <property type="match status" value="1"/>
</dbReference>
<accession>A0ABX1NS18</accession>